<sequence>MEDPVVPQVHLQALMTPLTAQQGTSGLLFLSQKVCSQHNSSSNTGRVEQGVQGGGWGCLDLISQDVLCVFGNLSFSLQKAGWAPAIRSPSIHSPPTSRENLTFKSPTHTYWTAVLSPVQIGKREMERRWVEKSVMEKDIQAFGYWVGKENNTAQLSKPSYP</sequence>
<reference evidence="1" key="1">
    <citation type="submission" date="2023-04" db="EMBL/GenBank/DDBJ databases">
        <title>Chromosome-level genome of Chaenocephalus aceratus.</title>
        <authorList>
            <person name="Park H."/>
        </authorList>
    </citation>
    <scope>NUCLEOTIDE SEQUENCE</scope>
    <source>
        <strain evidence="1">DE</strain>
        <tissue evidence="1">Muscle</tissue>
    </source>
</reference>
<protein>
    <submittedName>
        <fullName evidence="1">Outer membrane protein pmp16</fullName>
    </submittedName>
</protein>
<name>A0AAD9CLF9_DISEL</name>
<keyword evidence="2" id="KW-1185">Reference proteome</keyword>
<organism evidence="1 2">
    <name type="scientific">Dissostichus eleginoides</name>
    <name type="common">Patagonian toothfish</name>
    <name type="synonym">Dissostichus amissus</name>
    <dbReference type="NCBI Taxonomy" id="100907"/>
    <lineage>
        <taxon>Eukaryota</taxon>
        <taxon>Metazoa</taxon>
        <taxon>Chordata</taxon>
        <taxon>Craniata</taxon>
        <taxon>Vertebrata</taxon>
        <taxon>Euteleostomi</taxon>
        <taxon>Actinopterygii</taxon>
        <taxon>Neopterygii</taxon>
        <taxon>Teleostei</taxon>
        <taxon>Neoteleostei</taxon>
        <taxon>Acanthomorphata</taxon>
        <taxon>Eupercaria</taxon>
        <taxon>Perciformes</taxon>
        <taxon>Notothenioidei</taxon>
        <taxon>Nototheniidae</taxon>
        <taxon>Dissostichus</taxon>
    </lineage>
</organism>
<evidence type="ECO:0000313" key="1">
    <source>
        <dbReference type="EMBL" id="KAK1904660.1"/>
    </source>
</evidence>
<proteinExistence type="predicted"/>
<comment type="caution">
    <text evidence="1">The sequence shown here is derived from an EMBL/GenBank/DDBJ whole genome shotgun (WGS) entry which is preliminary data.</text>
</comment>
<evidence type="ECO:0000313" key="2">
    <source>
        <dbReference type="Proteomes" id="UP001228049"/>
    </source>
</evidence>
<accession>A0AAD9CLF9</accession>
<dbReference type="EMBL" id="JASDAP010000004">
    <property type="protein sequence ID" value="KAK1904660.1"/>
    <property type="molecule type" value="Genomic_DNA"/>
</dbReference>
<dbReference type="AlphaFoldDB" id="A0AAD9CLF9"/>
<gene>
    <name evidence="1" type="ORF">KUDE01_011841</name>
</gene>
<dbReference type="Proteomes" id="UP001228049">
    <property type="component" value="Unassembled WGS sequence"/>
</dbReference>